<proteinExistence type="predicted"/>
<dbReference type="FunFam" id="2.10.110.10:FF:000001">
    <property type="entry name" value="Cysteine and glycine-rich protein 1"/>
    <property type="match status" value="2"/>
</dbReference>
<evidence type="ECO:0000256" key="4">
    <source>
        <dbReference type="ARBA" id="ARBA00022833"/>
    </source>
</evidence>
<keyword evidence="3" id="KW-0677">Repeat</keyword>
<keyword evidence="5 7" id="KW-0440">LIM domain</keyword>
<protein>
    <recommendedName>
        <fullName evidence="8">LIM zinc-binding domain-containing protein</fullName>
    </recommendedName>
</protein>
<dbReference type="RefSeq" id="XP_003727597.1">
    <property type="nucleotide sequence ID" value="XM_003727549.3"/>
</dbReference>
<dbReference type="PROSITE" id="PS00478">
    <property type="entry name" value="LIM_DOMAIN_1"/>
    <property type="match status" value="2"/>
</dbReference>
<evidence type="ECO:0000313" key="9">
    <source>
        <dbReference type="EnsemblMetazoa" id="XP_003727597"/>
    </source>
</evidence>
<dbReference type="Gene3D" id="2.10.110.10">
    <property type="entry name" value="Cysteine Rich Protein"/>
    <property type="match status" value="2"/>
</dbReference>
<dbReference type="OrthoDB" id="8062037at2759"/>
<dbReference type="GO" id="GO:0005634">
    <property type="term" value="C:nucleus"/>
    <property type="evidence" value="ECO:0000318"/>
    <property type="project" value="GO_Central"/>
</dbReference>
<evidence type="ECO:0000256" key="5">
    <source>
        <dbReference type="ARBA" id="ARBA00023038"/>
    </source>
</evidence>
<keyword evidence="4 7" id="KW-0862">Zinc</keyword>
<evidence type="ECO:0000256" key="3">
    <source>
        <dbReference type="ARBA" id="ARBA00022737"/>
    </source>
</evidence>
<dbReference type="GO" id="GO:0042805">
    <property type="term" value="F:actinin binding"/>
    <property type="evidence" value="ECO:0000318"/>
    <property type="project" value="GO_Central"/>
</dbReference>
<dbReference type="KEGG" id="spu:582554"/>
<organism evidence="9 10">
    <name type="scientific">Strongylocentrotus purpuratus</name>
    <name type="common">Purple sea urchin</name>
    <dbReference type="NCBI Taxonomy" id="7668"/>
    <lineage>
        <taxon>Eukaryota</taxon>
        <taxon>Metazoa</taxon>
        <taxon>Echinodermata</taxon>
        <taxon>Eleutherozoa</taxon>
        <taxon>Echinozoa</taxon>
        <taxon>Echinoidea</taxon>
        <taxon>Euechinoidea</taxon>
        <taxon>Echinacea</taxon>
        <taxon>Camarodonta</taxon>
        <taxon>Echinidea</taxon>
        <taxon>Strongylocentrotidae</taxon>
        <taxon>Strongylocentrotus</taxon>
    </lineage>
</organism>
<keyword evidence="6" id="KW-0539">Nucleus</keyword>
<evidence type="ECO:0000259" key="8">
    <source>
        <dbReference type="PROSITE" id="PS50023"/>
    </source>
</evidence>
<keyword evidence="2 7" id="KW-0479">Metal-binding</keyword>
<dbReference type="GO" id="GO:0060537">
    <property type="term" value="P:muscle tissue development"/>
    <property type="evidence" value="ECO:0000318"/>
    <property type="project" value="GO_Central"/>
</dbReference>
<dbReference type="FunCoup" id="A0A7M7LLG1">
    <property type="interactions" value="1362"/>
</dbReference>
<evidence type="ECO:0000256" key="6">
    <source>
        <dbReference type="ARBA" id="ARBA00023242"/>
    </source>
</evidence>
<dbReference type="SUPFAM" id="SSF57716">
    <property type="entry name" value="Glucocorticoid receptor-like (DNA-binding domain)"/>
    <property type="match status" value="4"/>
</dbReference>
<reference evidence="10" key="1">
    <citation type="submission" date="2015-02" db="EMBL/GenBank/DDBJ databases">
        <title>Genome sequencing for Strongylocentrotus purpuratus.</title>
        <authorList>
            <person name="Murali S."/>
            <person name="Liu Y."/>
            <person name="Vee V."/>
            <person name="English A."/>
            <person name="Wang M."/>
            <person name="Skinner E."/>
            <person name="Han Y."/>
            <person name="Muzny D.M."/>
            <person name="Worley K.C."/>
            <person name="Gibbs R.A."/>
        </authorList>
    </citation>
    <scope>NUCLEOTIDE SEQUENCE</scope>
</reference>
<dbReference type="Pfam" id="PF00412">
    <property type="entry name" value="LIM"/>
    <property type="match status" value="2"/>
</dbReference>
<dbReference type="GO" id="GO:0030018">
    <property type="term" value="C:Z disc"/>
    <property type="evidence" value="ECO:0000318"/>
    <property type="project" value="GO_Central"/>
</dbReference>
<dbReference type="CDD" id="cd09326">
    <property type="entry name" value="LIM_CRP_like"/>
    <property type="match status" value="2"/>
</dbReference>
<evidence type="ECO:0000313" key="10">
    <source>
        <dbReference type="Proteomes" id="UP000007110"/>
    </source>
</evidence>
<dbReference type="Proteomes" id="UP000007110">
    <property type="component" value="Unassembled WGS sequence"/>
</dbReference>
<dbReference type="GO" id="GO:0005737">
    <property type="term" value="C:cytoplasm"/>
    <property type="evidence" value="ECO:0000318"/>
    <property type="project" value="GO_Central"/>
</dbReference>
<keyword evidence="10" id="KW-1185">Reference proteome</keyword>
<comment type="subcellular location">
    <subcellularLocation>
        <location evidence="1">Nucleus</location>
    </subcellularLocation>
</comment>
<sequence>MPPLGGGAKCSRCGKSVYAAEEIKTNSYSYHKMCHRCFLCETGLDSKTVSPHEDELYCKKCHARKFGIKGVGFGIGGGSLGMDEGEQLGNVPDPSLRGAPAVAAAYAHSDLTGVTGEGDRCSRCGGSVYAAEKKVAANMTWHSKCFTCFMCNKRLDSTTLADKDGEIFCKGCYGKGFGPKGVGFGTGSGALATQ</sequence>
<dbReference type="GO" id="GO:0008307">
    <property type="term" value="F:structural constituent of muscle"/>
    <property type="evidence" value="ECO:0000318"/>
    <property type="project" value="GO_Central"/>
</dbReference>
<feature type="domain" description="LIM zinc-binding" evidence="8">
    <location>
        <begin position="119"/>
        <end position="179"/>
    </location>
</feature>
<dbReference type="GO" id="GO:0046872">
    <property type="term" value="F:metal ion binding"/>
    <property type="evidence" value="ECO:0007669"/>
    <property type="project" value="UniProtKB-KW"/>
</dbReference>
<feature type="domain" description="LIM zinc-binding" evidence="8">
    <location>
        <begin position="8"/>
        <end position="68"/>
    </location>
</feature>
<dbReference type="PROSITE" id="PS50023">
    <property type="entry name" value="LIM_DOMAIN_2"/>
    <property type="match status" value="2"/>
</dbReference>
<name>A0A7M7LLG1_STRPU</name>
<dbReference type="InterPro" id="IPR001781">
    <property type="entry name" value="Znf_LIM"/>
</dbReference>
<evidence type="ECO:0000256" key="2">
    <source>
        <dbReference type="ARBA" id="ARBA00022723"/>
    </source>
</evidence>
<accession>A0A7M7LLG1</accession>
<dbReference type="EnsemblMetazoa" id="XM_003727549">
    <property type="protein sequence ID" value="XP_003727597"/>
    <property type="gene ID" value="LOC582554"/>
</dbReference>
<dbReference type="GO" id="GO:0045214">
    <property type="term" value="P:sarcomere organization"/>
    <property type="evidence" value="ECO:0000318"/>
    <property type="project" value="GO_Central"/>
</dbReference>
<dbReference type="SMART" id="SM00132">
    <property type="entry name" value="LIM"/>
    <property type="match status" value="2"/>
</dbReference>
<evidence type="ECO:0000256" key="7">
    <source>
        <dbReference type="PROSITE-ProRule" id="PRU00125"/>
    </source>
</evidence>
<dbReference type="GeneID" id="582554"/>
<evidence type="ECO:0000256" key="1">
    <source>
        <dbReference type="ARBA" id="ARBA00004123"/>
    </source>
</evidence>
<dbReference type="PANTHER" id="PTHR24215:SF35">
    <property type="entry name" value="MUSCLE LIM PROTEIN MLP84B"/>
    <property type="match status" value="1"/>
</dbReference>
<reference evidence="9" key="2">
    <citation type="submission" date="2021-01" db="UniProtKB">
        <authorList>
            <consortium name="EnsemblMetazoa"/>
        </authorList>
    </citation>
    <scope>IDENTIFICATION</scope>
</reference>
<dbReference type="AlphaFoldDB" id="A0A7M7LLG1"/>
<dbReference type="PANTHER" id="PTHR24215">
    <property type="entry name" value="RHO-GTPASE-ACTIVATING PROTEIN LRG1"/>
    <property type="match status" value="1"/>
</dbReference>
<dbReference type="InParanoid" id="A0A7M7LLG1"/>
<dbReference type="OMA" id="PHCPTTN"/>